<dbReference type="GO" id="GO:1902201">
    <property type="term" value="P:negative regulation of bacterial-type flagellum-dependent cell motility"/>
    <property type="evidence" value="ECO:0007669"/>
    <property type="project" value="TreeGrafter"/>
</dbReference>
<dbReference type="STRING" id="671072.PL9214480050"/>
<keyword evidence="2" id="KW-0175">Coiled coil</keyword>
<protein>
    <submittedName>
        <fullName evidence="5">Putative Response regulator receiver modulated diguanylate cyclase</fullName>
    </submittedName>
</protein>
<dbReference type="InterPro" id="IPR029787">
    <property type="entry name" value="Nucleotide_cyclase"/>
</dbReference>
<reference evidence="6" key="1">
    <citation type="submission" date="2015-10" db="EMBL/GenBank/DDBJ databases">
        <authorList>
            <person name="Regsiter A."/>
            <person name="william w."/>
        </authorList>
    </citation>
    <scope>NUCLEOTIDE SEQUENCE [LARGE SCALE GENOMIC DNA]</scope>
</reference>
<dbReference type="GO" id="GO:0043709">
    <property type="term" value="P:cell adhesion involved in single-species biofilm formation"/>
    <property type="evidence" value="ECO:0007669"/>
    <property type="project" value="TreeGrafter"/>
</dbReference>
<dbReference type="PANTHER" id="PTHR45138:SF9">
    <property type="entry name" value="DIGUANYLATE CYCLASE DGCM-RELATED"/>
    <property type="match status" value="1"/>
</dbReference>
<dbReference type="PROSITE" id="PS50887">
    <property type="entry name" value="GGDEF"/>
    <property type="match status" value="1"/>
</dbReference>
<keyword evidence="6" id="KW-1185">Reference proteome</keyword>
<dbReference type="GO" id="GO:0005886">
    <property type="term" value="C:plasma membrane"/>
    <property type="evidence" value="ECO:0007669"/>
    <property type="project" value="TreeGrafter"/>
</dbReference>
<dbReference type="Gene3D" id="3.30.70.270">
    <property type="match status" value="1"/>
</dbReference>
<dbReference type="AlphaFoldDB" id="A0A1J1LK77"/>
<feature type="domain" description="GGDEF" evidence="4">
    <location>
        <begin position="207"/>
        <end position="344"/>
    </location>
</feature>
<proteinExistence type="predicted"/>
<evidence type="ECO:0000259" key="4">
    <source>
        <dbReference type="PROSITE" id="PS50887"/>
    </source>
</evidence>
<dbReference type="InterPro" id="IPR043128">
    <property type="entry name" value="Rev_trsase/Diguanyl_cyclase"/>
</dbReference>
<evidence type="ECO:0000313" key="5">
    <source>
        <dbReference type="EMBL" id="CUR32442.1"/>
    </source>
</evidence>
<sequence length="346" mass="39712">MILPAPVSPFLDCLIIDSHDQDVQHLSQILVEQGYSIRTALNGSVALKELKFKLPDIVFLDYLEYQNQEFCLDIFLKLYHNQCQNIIIIFLISCPEQSRFLLLEPNLHCDSIRKPFYPEEVILRIRNIWHDCQNQKAMEQSRLQLKQEISARRKAEQQLEQINQQLQTTTEHLKHLSRFDSLTQLANRPYFDEYLFREWQRLAREKIPLSLIIGDVDGFQGYNEAYGYYQGDICLQTIAQTMSTCIKRPADLVARYSGEEFAILLPHTGSSGAIEVAKLIRAKIKQLEISHPKSQISSYLTLSLGVATAIPLPDLPPDPLITVAEEALQEAKRQGCDRIGVGVSWR</sequence>
<dbReference type="PROSITE" id="PS50110">
    <property type="entry name" value="RESPONSE_REGULATORY"/>
    <property type="match status" value="1"/>
</dbReference>
<dbReference type="CDD" id="cd01949">
    <property type="entry name" value="GGDEF"/>
    <property type="match status" value="1"/>
</dbReference>
<dbReference type="SMART" id="SM00267">
    <property type="entry name" value="GGDEF"/>
    <property type="match status" value="1"/>
</dbReference>
<dbReference type="Gene3D" id="3.40.50.2300">
    <property type="match status" value="1"/>
</dbReference>
<organism evidence="5 6">
    <name type="scientific">Planktothrix tepida PCC 9214</name>
    <dbReference type="NCBI Taxonomy" id="671072"/>
    <lineage>
        <taxon>Bacteria</taxon>
        <taxon>Bacillati</taxon>
        <taxon>Cyanobacteriota</taxon>
        <taxon>Cyanophyceae</taxon>
        <taxon>Oscillatoriophycideae</taxon>
        <taxon>Oscillatoriales</taxon>
        <taxon>Microcoleaceae</taxon>
        <taxon>Planktothrix</taxon>
    </lineage>
</organism>
<dbReference type="GO" id="GO:0000160">
    <property type="term" value="P:phosphorelay signal transduction system"/>
    <property type="evidence" value="ECO:0007669"/>
    <property type="project" value="InterPro"/>
</dbReference>
<keyword evidence="1" id="KW-0597">Phosphoprotein</keyword>
<accession>A0A1J1LK77</accession>
<dbReference type="InterPro" id="IPR000160">
    <property type="entry name" value="GGDEF_dom"/>
</dbReference>
<feature type="modified residue" description="4-aspartylphosphate" evidence="1">
    <location>
        <position position="61"/>
    </location>
</feature>
<evidence type="ECO:0000259" key="3">
    <source>
        <dbReference type="PROSITE" id="PS50110"/>
    </source>
</evidence>
<dbReference type="GO" id="GO:0052621">
    <property type="term" value="F:diguanylate cyclase activity"/>
    <property type="evidence" value="ECO:0007669"/>
    <property type="project" value="TreeGrafter"/>
</dbReference>
<dbReference type="EMBL" id="CZDF01000153">
    <property type="protein sequence ID" value="CUR32442.1"/>
    <property type="molecule type" value="Genomic_DNA"/>
</dbReference>
<evidence type="ECO:0000256" key="1">
    <source>
        <dbReference type="PROSITE-ProRule" id="PRU00169"/>
    </source>
</evidence>
<gene>
    <name evidence="5" type="ORF">PL9214480050</name>
</gene>
<evidence type="ECO:0000256" key="2">
    <source>
        <dbReference type="SAM" id="Coils"/>
    </source>
</evidence>
<dbReference type="SUPFAM" id="SSF52172">
    <property type="entry name" value="CheY-like"/>
    <property type="match status" value="1"/>
</dbReference>
<dbReference type="InterPro" id="IPR011006">
    <property type="entry name" value="CheY-like_superfamily"/>
</dbReference>
<dbReference type="Pfam" id="PF00990">
    <property type="entry name" value="GGDEF"/>
    <property type="match status" value="1"/>
</dbReference>
<name>A0A1J1LK77_9CYAN</name>
<evidence type="ECO:0000313" key="6">
    <source>
        <dbReference type="Proteomes" id="UP000184315"/>
    </source>
</evidence>
<dbReference type="InterPro" id="IPR050469">
    <property type="entry name" value="Diguanylate_Cyclase"/>
</dbReference>
<dbReference type="Proteomes" id="UP000184315">
    <property type="component" value="Unassembled WGS sequence"/>
</dbReference>
<dbReference type="InterPro" id="IPR001789">
    <property type="entry name" value="Sig_transdc_resp-reg_receiver"/>
</dbReference>
<dbReference type="NCBIfam" id="TIGR00254">
    <property type="entry name" value="GGDEF"/>
    <property type="match status" value="1"/>
</dbReference>
<dbReference type="PANTHER" id="PTHR45138">
    <property type="entry name" value="REGULATORY COMPONENTS OF SENSORY TRANSDUCTION SYSTEM"/>
    <property type="match status" value="1"/>
</dbReference>
<feature type="domain" description="Response regulatory" evidence="3">
    <location>
        <begin position="12"/>
        <end position="129"/>
    </location>
</feature>
<dbReference type="SUPFAM" id="SSF55073">
    <property type="entry name" value="Nucleotide cyclase"/>
    <property type="match status" value="1"/>
</dbReference>
<feature type="coiled-coil region" evidence="2">
    <location>
        <begin position="138"/>
        <end position="172"/>
    </location>
</feature>